<organism evidence="4 5">
    <name type="scientific">Parafrankia irregularis</name>
    <dbReference type="NCBI Taxonomy" id="795642"/>
    <lineage>
        <taxon>Bacteria</taxon>
        <taxon>Bacillati</taxon>
        <taxon>Actinomycetota</taxon>
        <taxon>Actinomycetes</taxon>
        <taxon>Frankiales</taxon>
        <taxon>Frankiaceae</taxon>
        <taxon>Parafrankia</taxon>
    </lineage>
</organism>
<feature type="region of interest" description="Disordered" evidence="2">
    <location>
        <begin position="141"/>
        <end position="172"/>
    </location>
</feature>
<gene>
    <name evidence="4" type="ORF">Ga0074812_106275</name>
</gene>
<keyword evidence="4" id="KW-0503">Monooxygenase</keyword>
<dbReference type="GO" id="GO:0016705">
    <property type="term" value="F:oxidoreductase activity, acting on paired donors, with incorporation or reduction of molecular oxygen"/>
    <property type="evidence" value="ECO:0007669"/>
    <property type="project" value="InterPro"/>
</dbReference>
<feature type="compositionally biased region" description="Low complexity" evidence="2">
    <location>
        <begin position="146"/>
        <end position="162"/>
    </location>
</feature>
<dbReference type="InterPro" id="IPR036661">
    <property type="entry name" value="Luciferase-like_sf"/>
</dbReference>
<dbReference type="PANTHER" id="PTHR43244">
    <property type="match status" value="1"/>
</dbReference>
<evidence type="ECO:0000259" key="3">
    <source>
        <dbReference type="Pfam" id="PF00296"/>
    </source>
</evidence>
<dbReference type="PANTHER" id="PTHR43244:SF1">
    <property type="entry name" value="5,10-METHYLENETETRAHYDROMETHANOPTERIN REDUCTASE"/>
    <property type="match status" value="1"/>
</dbReference>
<accession>A0A0S4QL36</accession>
<dbReference type="AlphaFoldDB" id="A0A0S4QL36"/>
<dbReference type="GO" id="GO:0004497">
    <property type="term" value="F:monooxygenase activity"/>
    <property type="evidence" value="ECO:0007669"/>
    <property type="project" value="UniProtKB-KW"/>
</dbReference>
<dbReference type="RefSeq" id="WP_091275422.1">
    <property type="nucleotide sequence ID" value="NZ_FAOZ01000006.1"/>
</dbReference>
<evidence type="ECO:0000313" key="5">
    <source>
        <dbReference type="Proteomes" id="UP000198802"/>
    </source>
</evidence>
<feature type="domain" description="Luciferase-like" evidence="3">
    <location>
        <begin position="18"/>
        <end position="352"/>
    </location>
</feature>
<dbReference type="InterPro" id="IPR050564">
    <property type="entry name" value="F420-G6PD/mer"/>
</dbReference>
<proteinExistence type="predicted"/>
<keyword evidence="5" id="KW-1185">Reference proteome</keyword>
<dbReference type="CDD" id="cd01097">
    <property type="entry name" value="Tetrahydromethanopterin_reductase"/>
    <property type="match status" value="1"/>
</dbReference>
<keyword evidence="1" id="KW-0560">Oxidoreductase</keyword>
<evidence type="ECO:0000256" key="1">
    <source>
        <dbReference type="ARBA" id="ARBA00023002"/>
    </source>
</evidence>
<reference evidence="5" key="1">
    <citation type="submission" date="2015-11" db="EMBL/GenBank/DDBJ databases">
        <authorList>
            <person name="Varghese N."/>
        </authorList>
    </citation>
    <scope>NUCLEOTIDE SEQUENCE [LARGE SCALE GENOMIC DNA]</scope>
    <source>
        <strain evidence="5">DSM 45899</strain>
    </source>
</reference>
<dbReference type="EMBL" id="FAOZ01000006">
    <property type="protein sequence ID" value="CUU56020.1"/>
    <property type="molecule type" value="Genomic_DNA"/>
</dbReference>
<dbReference type="Proteomes" id="UP000198802">
    <property type="component" value="Unassembled WGS sequence"/>
</dbReference>
<dbReference type="InterPro" id="IPR011251">
    <property type="entry name" value="Luciferase-like_dom"/>
</dbReference>
<name>A0A0S4QL36_9ACTN</name>
<evidence type="ECO:0000313" key="4">
    <source>
        <dbReference type="EMBL" id="CUU56020.1"/>
    </source>
</evidence>
<dbReference type="Gene3D" id="3.20.20.30">
    <property type="entry name" value="Luciferase-like domain"/>
    <property type="match status" value="1"/>
</dbReference>
<dbReference type="SUPFAM" id="SSF51679">
    <property type="entry name" value="Bacterial luciferase-like"/>
    <property type="match status" value="1"/>
</dbReference>
<dbReference type="Pfam" id="PF00296">
    <property type="entry name" value="Bac_luciferase"/>
    <property type="match status" value="1"/>
</dbReference>
<sequence>MTADLALGLMLGYWPAVPPDDHLELTLAAEEYGYASVWTAEAYGSDAISPLAWLGSRTSRITLATGLAQLSARTPACLAMTAATLDHLSGGRFLLGLGVSGPQVVEGWYGQPFARPLARTREYVDILRAVWRRDAPVTSDGPHYPLPLRSAPPSAPPSAAAGAGAGAGAGASGLPPAGAGPARGITGLGKPLKITTHPLRPRIPVYLGAEGPGNVALAAEIADGWLPIFYHPERGPAAYAAALAGAPADFSIACPVTVVVDDDVEAALLRIKWTLAFYLGGMGAKDVNFHVDVVSRFGFGDAAARVQQLFLAGEREAAVRAVPDELADGIALVGPWARIRERLELWRASPVHTLLIGGVRDPQALRKLIELL</sequence>
<evidence type="ECO:0000256" key="2">
    <source>
        <dbReference type="SAM" id="MobiDB-lite"/>
    </source>
</evidence>
<protein>
    <submittedName>
        <fullName evidence="4">Flavin-dependent oxidoreductase, luciferase family (Includes alkanesulfonate monooxygenase SsuD and methylene tetrahydromethanopterin reductase)</fullName>
    </submittedName>
</protein>